<dbReference type="PANTHER" id="PTHR22617:SF43">
    <property type="entry name" value="PROTEIN PILI"/>
    <property type="match status" value="1"/>
</dbReference>
<protein>
    <submittedName>
        <fullName evidence="2">Chemotaxis protein CheW</fullName>
    </submittedName>
</protein>
<dbReference type="InterPro" id="IPR039315">
    <property type="entry name" value="CheW"/>
</dbReference>
<comment type="caution">
    <text evidence="2">The sequence shown here is derived from an EMBL/GenBank/DDBJ whole genome shotgun (WGS) entry which is preliminary data.</text>
</comment>
<gene>
    <name evidence="2" type="ORF">PZE19_13930</name>
</gene>
<dbReference type="RefSeq" id="WP_277861232.1">
    <property type="nucleotide sequence ID" value="NZ_JARRAG010000002.1"/>
</dbReference>
<reference evidence="2 3" key="1">
    <citation type="submission" date="2023-03" db="EMBL/GenBank/DDBJ databases">
        <title>Paludisphaera mucosa sp. nov. a novel planctomycete from northern fen.</title>
        <authorList>
            <person name="Ivanova A."/>
        </authorList>
    </citation>
    <scope>NUCLEOTIDE SEQUENCE [LARGE SCALE GENOMIC DNA]</scope>
    <source>
        <strain evidence="2 3">Pla2</strain>
    </source>
</reference>
<organism evidence="2 3">
    <name type="scientific">Paludisphaera mucosa</name>
    <dbReference type="NCBI Taxonomy" id="3030827"/>
    <lineage>
        <taxon>Bacteria</taxon>
        <taxon>Pseudomonadati</taxon>
        <taxon>Planctomycetota</taxon>
        <taxon>Planctomycetia</taxon>
        <taxon>Isosphaerales</taxon>
        <taxon>Isosphaeraceae</taxon>
        <taxon>Paludisphaera</taxon>
    </lineage>
</organism>
<feature type="domain" description="CheW-like" evidence="1">
    <location>
        <begin position="1"/>
        <end position="158"/>
    </location>
</feature>
<dbReference type="PANTHER" id="PTHR22617">
    <property type="entry name" value="CHEMOTAXIS SENSOR HISTIDINE KINASE-RELATED"/>
    <property type="match status" value="1"/>
</dbReference>
<name>A0ABT6FBG3_9BACT</name>
<keyword evidence="3" id="KW-1185">Reference proteome</keyword>
<dbReference type="Gene3D" id="2.40.50.180">
    <property type="entry name" value="CheA-289, Domain 4"/>
    <property type="match status" value="1"/>
</dbReference>
<dbReference type="InterPro" id="IPR036061">
    <property type="entry name" value="CheW-like_dom_sf"/>
</dbReference>
<evidence type="ECO:0000313" key="3">
    <source>
        <dbReference type="Proteomes" id="UP001216907"/>
    </source>
</evidence>
<dbReference type="Gene3D" id="2.30.30.40">
    <property type="entry name" value="SH3 Domains"/>
    <property type="match status" value="1"/>
</dbReference>
<dbReference type="PROSITE" id="PS50851">
    <property type="entry name" value="CHEW"/>
    <property type="match status" value="1"/>
</dbReference>
<dbReference type="EMBL" id="JARRAG010000002">
    <property type="protein sequence ID" value="MDG3004881.1"/>
    <property type="molecule type" value="Genomic_DNA"/>
</dbReference>
<evidence type="ECO:0000313" key="2">
    <source>
        <dbReference type="EMBL" id="MDG3004881.1"/>
    </source>
</evidence>
<dbReference type="Pfam" id="PF01584">
    <property type="entry name" value="CheW"/>
    <property type="match status" value="1"/>
</dbReference>
<evidence type="ECO:0000259" key="1">
    <source>
        <dbReference type="PROSITE" id="PS50851"/>
    </source>
</evidence>
<dbReference type="SMART" id="SM00260">
    <property type="entry name" value="CheW"/>
    <property type="match status" value="1"/>
</dbReference>
<sequence>MLLLTFRAAGQRYAVDAARVVEVVPRVRLRPLPHAPAHLAGVLEYRGEVVSVVDVGILLGGPAAAERLSTRIILVDRTPPAPARPRDGADARARAPSRRSLLGLVAENVDDLAPIDPDALTPSPVSIPDAPYLGGLVETGGGLVQFLLVDRILEATPRAGTASRD</sequence>
<proteinExistence type="predicted"/>
<dbReference type="Proteomes" id="UP001216907">
    <property type="component" value="Unassembled WGS sequence"/>
</dbReference>
<dbReference type="SUPFAM" id="SSF50341">
    <property type="entry name" value="CheW-like"/>
    <property type="match status" value="1"/>
</dbReference>
<accession>A0ABT6FBG3</accession>
<dbReference type="InterPro" id="IPR002545">
    <property type="entry name" value="CheW-lke_dom"/>
</dbReference>